<reference evidence="6 7" key="1">
    <citation type="submission" date="2022-01" db="EMBL/GenBank/DDBJ databases">
        <title>Whole genome-based taxonomy of the Shewanellaceae.</title>
        <authorList>
            <person name="Martin-Rodriguez A.J."/>
        </authorList>
    </citation>
    <scope>NUCLEOTIDE SEQUENCE [LARGE SCALE GENOMIC DNA]</scope>
    <source>
        <strain evidence="6 7">DSM 17177</strain>
    </source>
</reference>
<dbReference type="InterPro" id="IPR006145">
    <property type="entry name" value="PsdUridine_synth_RsuA/RluA"/>
</dbReference>
<dbReference type="InterPro" id="IPR042092">
    <property type="entry name" value="PsdUridine_s_RsuA/RluB/E/F_cat"/>
</dbReference>
<feature type="compositionally biased region" description="Basic residues" evidence="4">
    <location>
        <begin position="27"/>
        <end position="38"/>
    </location>
</feature>
<dbReference type="RefSeq" id="WP_248942198.1">
    <property type="nucleotide sequence ID" value="NZ_JAKIKS010000107.1"/>
</dbReference>
<proteinExistence type="inferred from homology"/>
<evidence type="ECO:0000313" key="6">
    <source>
        <dbReference type="EMBL" id="MCL1126786.1"/>
    </source>
</evidence>
<accession>A0ABT0LI36</accession>
<feature type="region of interest" description="Disordered" evidence="4">
    <location>
        <begin position="1"/>
        <end position="38"/>
    </location>
</feature>
<feature type="domain" description="Pseudouridine synthase RsuA/RluA-like" evidence="5">
    <location>
        <begin position="46"/>
        <end position="190"/>
    </location>
</feature>
<dbReference type="Pfam" id="PF00849">
    <property type="entry name" value="PseudoU_synth_2"/>
    <property type="match status" value="1"/>
</dbReference>
<dbReference type="InterPro" id="IPR020103">
    <property type="entry name" value="PsdUridine_synth_cat_dom_sf"/>
</dbReference>
<name>A0ABT0LI36_9GAMM</name>
<sequence>MTQSHPPKIATRSLQRKTSKASQKARPNAHKPAYHRPVKKQVKNPQLILFNKPFDVLCQFTDEQGRQTLKDFIPISDVYAAGRLDRDSEGLLLLTNDGKLQAQITQPNKKTAKTYWVQVEGIPSNEQLAILRQGVKLKDGPTLPAQVKQILPPQVWPRTPPIRERKNNPTTWLEITITEGRNRQVRRMTAYIGFPTLRLIRYKIGQWSLDDLPSGQYRSLPMNAKD</sequence>
<dbReference type="InterPro" id="IPR050343">
    <property type="entry name" value="RsuA_PseudoU_synthase"/>
</dbReference>
<dbReference type="EC" id="5.4.99.-" evidence="3"/>
<keyword evidence="2 3" id="KW-0413">Isomerase</keyword>
<comment type="similarity">
    <text evidence="1 3">Belongs to the pseudouridine synthase RsuA family.</text>
</comment>
<dbReference type="NCBIfam" id="TIGR00093">
    <property type="entry name" value="pseudouridine synthase"/>
    <property type="match status" value="1"/>
</dbReference>
<dbReference type="InterPro" id="IPR000748">
    <property type="entry name" value="PsdUridine_synth_RsuA/RluB/E/F"/>
</dbReference>
<keyword evidence="7" id="KW-1185">Reference proteome</keyword>
<dbReference type="Proteomes" id="UP001203423">
    <property type="component" value="Unassembled WGS sequence"/>
</dbReference>
<dbReference type="InterPro" id="IPR018496">
    <property type="entry name" value="PsdUridine_synth_RsuA/RluB_CS"/>
</dbReference>
<comment type="caution">
    <text evidence="6">The sequence shown here is derived from an EMBL/GenBank/DDBJ whole genome shotgun (WGS) entry which is preliminary data.</text>
</comment>
<evidence type="ECO:0000256" key="1">
    <source>
        <dbReference type="ARBA" id="ARBA00008348"/>
    </source>
</evidence>
<dbReference type="Gene3D" id="3.30.70.580">
    <property type="entry name" value="Pseudouridine synthase I, catalytic domain, N-terminal subdomain"/>
    <property type="match status" value="1"/>
</dbReference>
<evidence type="ECO:0000256" key="4">
    <source>
        <dbReference type="SAM" id="MobiDB-lite"/>
    </source>
</evidence>
<dbReference type="PANTHER" id="PTHR47683">
    <property type="entry name" value="PSEUDOURIDINE SYNTHASE FAMILY PROTEIN-RELATED"/>
    <property type="match status" value="1"/>
</dbReference>
<protein>
    <recommendedName>
        <fullName evidence="3">Pseudouridine synthase</fullName>
        <ecNumber evidence="3">5.4.99.-</ecNumber>
    </recommendedName>
</protein>
<gene>
    <name evidence="6" type="ORF">L2764_20440</name>
</gene>
<evidence type="ECO:0000256" key="3">
    <source>
        <dbReference type="RuleBase" id="RU003887"/>
    </source>
</evidence>
<evidence type="ECO:0000256" key="2">
    <source>
        <dbReference type="ARBA" id="ARBA00023235"/>
    </source>
</evidence>
<dbReference type="Gene3D" id="3.30.70.1560">
    <property type="entry name" value="Alpha-L RNA-binding motif"/>
    <property type="match status" value="1"/>
</dbReference>
<dbReference type="SUPFAM" id="SSF55120">
    <property type="entry name" value="Pseudouridine synthase"/>
    <property type="match status" value="1"/>
</dbReference>
<evidence type="ECO:0000313" key="7">
    <source>
        <dbReference type="Proteomes" id="UP001203423"/>
    </source>
</evidence>
<dbReference type="InterPro" id="IPR020094">
    <property type="entry name" value="TruA/RsuA/RluB/E/F_N"/>
</dbReference>
<organism evidence="6 7">
    <name type="scientific">Shewanella surugensis</name>
    <dbReference type="NCBI Taxonomy" id="212020"/>
    <lineage>
        <taxon>Bacteria</taxon>
        <taxon>Pseudomonadati</taxon>
        <taxon>Pseudomonadota</taxon>
        <taxon>Gammaproteobacteria</taxon>
        <taxon>Alteromonadales</taxon>
        <taxon>Shewanellaceae</taxon>
        <taxon>Shewanella</taxon>
    </lineage>
</organism>
<dbReference type="EMBL" id="JAKIKS010000107">
    <property type="protein sequence ID" value="MCL1126786.1"/>
    <property type="molecule type" value="Genomic_DNA"/>
</dbReference>
<dbReference type="PROSITE" id="PS01149">
    <property type="entry name" value="PSI_RSU"/>
    <property type="match status" value="1"/>
</dbReference>
<evidence type="ECO:0000259" key="5">
    <source>
        <dbReference type="Pfam" id="PF00849"/>
    </source>
</evidence>
<dbReference type="PANTHER" id="PTHR47683:SF2">
    <property type="entry name" value="RNA-BINDING S4 DOMAIN-CONTAINING PROTEIN"/>
    <property type="match status" value="1"/>
</dbReference>